<reference evidence="3" key="2">
    <citation type="submission" date="2023-11" db="UniProtKB">
        <authorList>
            <consortium name="WormBaseParasite"/>
        </authorList>
    </citation>
    <scope>IDENTIFICATION</scope>
</reference>
<sequence length="998" mass="115501">MTENINSLNEYNDSVNDQDFTYTSEVNTHSSLKQTASDNLENTSPPNSNDIYSDEYNHHHHHVSFLQNQLQNIFKSTYNSKKIPITIDVLRGCKRLIKILTMAENSLNRLLSNVCKDDQSLVYKIILYRYEVLWLPLAGRYKLYTGAPNDVYLMWFAHMLNTTLYRQECQSICGEQIEHLLVCQNTLKNLTHKASDLWKSRYPTEPFNLDVDHLDTYKSQIIDWTSKLSVNPIQLIEYNSNFYYQILMPHYLNKSFLEDACERYRKYLYIRKLYCQINQQHYSTSTISETPSSTSSSSSSGITTTESSHSNRNIMNNHLSLLTSSQKSIDKICDVNSYSCNNQIHINYLPYDIELCWRVHLFHPRVYVYDTSRLFGRTLEYFTNQNNKTNIHWTLNKHNGFDQKSLFVNPLKFQSSMFNLQIPRIYELWRLQFPDCEFIKYGCYNRGISTRNRLDILNTEEIYRMSTKCTKVSIQQITITPIPELEKFTLRINTTSSQPEEINPAYSTSHRMCTLKLNSSDHHHSWGKVNDSNKSITKFTMITGVCDELLISLIDKRLWSCLNNKQLGQAKFKLTDAIENFHGIEQTQFTFSKELCQDNSEDQYIEANINTIRANNFPKDTVPRKNSSSAHVALTLLINPPIRHSIRLKVQLGPQLVCQLPLPSENQLSIGYKIWGPVSICPSLHIHNLLKQHYRSCIKQGEILLETFQPMNYERRSLVLVHKLFNHLNEHVLTVRVQHNILLGLSAVYVYSGNRLLCLGQTIGQEHLPTIQSKKSSCNSNSPHSKKYFKSSNHLLPMRFNVQHSNLNFLRNLNHLTTQFKQTLKDLSQHEDNNNTFPKNNNNNAATTTNNNDSNIWGLSQSANDRGILIKDSNGDWCIVIGKWSEFKRLPAPIYAVNSNNNQTNDNSNEIHGNGGHLSLKFKWFASASTPARISYAQIPDNTNSFTVILHDASVNMQTGELFISKSCNEIAQNVCLRFAVEFYMYYVNHVSLRMNQK</sequence>
<feature type="compositionally biased region" description="Low complexity" evidence="1">
    <location>
        <begin position="286"/>
        <end position="310"/>
    </location>
</feature>
<feature type="region of interest" description="Disordered" evidence="1">
    <location>
        <begin position="31"/>
        <end position="53"/>
    </location>
</feature>
<evidence type="ECO:0000313" key="2">
    <source>
        <dbReference type="Proteomes" id="UP000050795"/>
    </source>
</evidence>
<dbReference type="PANTHER" id="PTHR34365">
    <property type="entry name" value="ENOLASE (DUF1399)"/>
    <property type="match status" value="1"/>
</dbReference>
<dbReference type="WBParaSite" id="TREG1_74720.1">
    <property type="protein sequence ID" value="TREG1_74720.1"/>
    <property type="gene ID" value="TREG1_74720"/>
</dbReference>
<feature type="region of interest" description="Disordered" evidence="1">
    <location>
        <begin position="830"/>
        <end position="855"/>
    </location>
</feature>
<name>A0AA85KD06_TRIRE</name>
<keyword evidence="2" id="KW-1185">Reference proteome</keyword>
<organism evidence="2 3">
    <name type="scientific">Trichobilharzia regenti</name>
    <name type="common">Nasal bird schistosome</name>
    <dbReference type="NCBI Taxonomy" id="157069"/>
    <lineage>
        <taxon>Eukaryota</taxon>
        <taxon>Metazoa</taxon>
        <taxon>Spiralia</taxon>
        <taxon>Lophotrochozoa</taxon>
        <taxon>Platyhelminthes</taxon>
        <taxon>Trematoda</taxon>
        <taxon>Digenea</taxon>
        <taxon>Strigeidida</taxon>
        <taxon>Schistosomatoidea</taxon>
        <taxon>Schistosomatidae</taxon>
        <taxon>Trichobilharzia</taxon>
    </lineage>
</organism>
<dbReference type="Proteomes" id="UP000050795">
    <property type="component" value="Unassembled WGS sequence"/>
</dbReference>
<evidence type="ECO:0000313" key="3">
    <source>
        <dbReference type="WBParaSite" id="TREG1_74720.1"/>
    </source>
</evidence>
<dbReference type="Pfam" id="PF07173">
    <property type="entry name" value="GRDP-like"/>
    <property type="match status" value="1"/>
</dbReference>
<dbReference type="AlphaFoldDB" id="A0AA85KD06"/>
<reference evidence="2" key="1">
    <citation type="submission" date="2022-06" db="EMBL/GenBank/DDBJ databases">
        <authorList>
            <person name="Berger JAMES D."/>
            <person name="Berger JAMES D."/>
        </authorList>
    </citation>
    <scope>NUCLEOTIDE SEQUENCE [LARGE SCALE GENOMIC DNA]</scope>
</reference>
<proteinExistence type="predicted"/>
<accession>A0AA85KD06</accession>
<protein>
    <submittedName>
        <fullName evidence="3">Uncharacterized protein</fullName>
    </submittedName>
</protein>
<dbReference type="PANTHER" id="PTHR34365:SF7">
    <property type="entry name" value="GLYCINE-RICH DOMAIN-CONTAINING PROTEIN 1"/>
    <property type="match status" value="1"/>
</dbReference>
<feature type="compositionally biased region" description="Polar residues" evidence="1">
    <location>
        <begin position="31"/>
        <end position="51"/>
    </location>
</feature>
<evidence type="ECO:0000256" key="1">
    <source>
        <dbReference type="SAM" id="MobiDB-lite"/>
    </source>
</evidence>
<feature type="region of interest" description="Disordered" evidence="1">
    <location>
        <begin position="286"/>
        <end position="311"/>
    </location>
</feature>
<feature type="compositionally biased region" description="Low complexity" evidence="1">
    <location>
        <begin position="834"/>
        <end position="852"/>
    </location>
</feature>
<dbReference type="InterPro" id="IPR009836">
    <property type="entry name" value="GRDP-like"/>
</dbReference>